<accession>A0A8J6M970</accession>
<evidence type="ECO:0000313" key="11">
    <source>
        <dbReference type="EMBL" id="MBC5734361.1"/>
    </source>
</evidence>
<organism evidence="11 12">
    <name type="scientific">Lawsonibacter hominis</name>
    <dbReference type="NCBI Taxonomy" id="2763053"/>
    <lineage>
        <taxon>Bacteria</taxon>
        <taxon>Bacillati</taxon>
        <taxon>Bacillota</taxon>
        <taxon>Clostridia</taxon>
        <taxon>Eubacteriales</taxon>
        <taxon>Oscillospiraceae</taxon>
        <taxon>Lawsonibacter</taxon>
    </lineage>
</organism>
<dbReference type="GO" id="GO:0004134">
    <property type="term" value="F:4-alpha-glucanotransferase activity"/>
    <property type="evidence" value="ECO:0007669"/>
    <property type="project" value="UniProtKB-EC"/>
</dbReference>
<dbReference type="InterPro" id="IPR003385">
    <property type="entry name" value="Glyco_hydro_77"/>
</dbReference>
<keyword evidence="6 10" id="KW-0808">Transferase</keyword>
<dbReference type="InterPro" id="IPR017853">
    <property type="entry name" value="GH"/>
</dbReference>
<dbReference type="SUPFAM" id="SSF51445">
    <property type="entry name" value="(Trans)glycosidases"/>
    <property type="match status" value="1"/>
</dbReference>
<sequence length="503" mass="56159">MRASGILMHLTSLPSPFGVGTMGAAARRFLEFLEAAGQTYWQLLPICPTSFGDSPYQSFSTFAGNPYLIDLDDLAADGLLRAEEYVPLDWGAQALAVDYGLLYQRRYPVLRKACARLLAAPPAEFAVFCKNNSFWLEDYALFMALKGAHGGAAWQDWEAPLRNREPLALERARRALGEDISFWKGVQFLFFRQWRALKDCAGRRGVRIIGDLPIYVSGDSVDVWAHPEQFQLDGDRLPHEVAGVPPDGFSADGQLWGNPLFDWDAMSRDGYAWWKRRMAYQYEIYDVLRIDHFRGFDSYYAVPYGEATARNGRWRQGPGRALFQAVEEAVGPKPIIAEDLGYLTESVHRLRDDCGFPGMKVLEFGFDSRDGSGSVYLPHHYPRNSVVYVGTHDNDTALGWLASITPEDAAYARAYLRLNDPDGANWGMMRAAWASTADTAVVQMQDLLGLGSEGRMNTPSTVGGNWRWRAAPGFDSAELAAKLRRETALYERLSAPAKASYPG</sequence>
<evidence type="ECO:0000256" key="2">
    <source>
        <dbReference type="ARBA" id="ARBA00005684"/>
    </source>
</evidence>
<dbReference type="PANTHER" id="PTHR32438:SF5">
    <property type="entry name" value="4-ALPHA-GLUCANOTRANSFERASE DPE1, CHLOROPLASTIC_AMYLOPLASTIC"/>
    <property type="match status" value="1"/>
</dbReference>
<reference evidence="11" key="1">
    <citation type="submission" date="2020-08" db="EMBL/GenBank/DDBJ databases">
        <title>Genome public.</title>
        <authorList>
            <person name="Liu C."/>
            <person name="Sun Q."/>
        </authorList>
    </citation>
    <scope>NUCLEOTIDE SEQUENCE</scope>
    <source>
        <strain evidence="11">NSJ-51</strain>
    </source>
</reference>
<evidence type="ECO:0000313" key="12">
    <source>
        <dbReference type="Proteomes" id="UP000661435"/>
    </source>
</evidence>
<dbReference type="RefSeq" id="WP_186908248.1">
    <property type="nucleotide sequence ID" value="NZ_JACOPP010000016.1"/>
</dbReference>
<evidence type="ECO:0000256" key="9">
    <source>
        <dbReference type="ARBA" id="ARBA00031501"/>
    </source>
</evidence>
<dbReference type="NCBIfam" id="NF011080">
    <property type="entry name" value="PRK14508.1-3"/>
    <property type="match status" value="1"/>
</dbReference>
<keyword evidence="12" id="KW-1185">Reference proteome</keyword>
<gene>
    <name evidence="11" type="primary">malQ</name>
    <name evidence="11" type="ORF">H8S57_11575</name>
</gene>
<proteinExistence type="inferred from homology"/>
<comment type="similarity">
    <text evidence="2 10">Belongs to the disproportionating enzyme family.</text>
</comment>
<keyword evidence="5 10" id="KW-0328">Glycosyltransferase</keyword>
<evidence type="ECO:0000256" key="5">
    <source>
        <dbReference type="ARBA" id="ARBA00022676"/>
    </source>
</evidence>
<protein>
    <recommendedName>
        <fullName evidence="4 10">4-alpha-glucanotransferase</fullName>
        <ecNumber evidence="3 10">2.4.1.25</ecNumber>
    </recommendedName>
    <alternativeName>
        <fullName evidence="8 10">Amylomaltase</fullName>
    </alternativeName>
    <alternativeName>
        <fullName evidence="9 10">Disproportionating enzyme</fullName>
    </alternativeName>
</protein>
<dbReference type="AlphaFoldDB" id="A0A8J6M970"/>
<dbReference type="Pfam" id="PF02446">
    <property type="entry name" value="Glyco_hydro_77"/>
    <property type="match status" value="1"/>
</dbReference>
<dbReference type="EC" id="2.4.1.25" evidence="3 10"/>
<evidence type="ECO:0000256" key="10">
    <source>
        <dbReference type="RuleBase" id="RU361207"/>
    </source>
</evidence>
<name>A0A8J6M970_9FIRM</name>
<evidence type="ECO:0000256" key="4">
    <source>
        <dbReference type="ARBA" id="ARBA00020295"/>
    </source>
</evidence>
<evidence type="ECO:0000256" key="7">
    <source>
        <dbReference type="ARBA" id="ARBA00023277"/>
    </source>
</evidence>
<keyword evidence="7 10" id="KW-0119">Carbohydrate metabolism</keyword>
<evidence type="ECO:0000256" key="8">
    <source>
        <dbReference type="ARBA" id="ARBA00031423"/>
    </source>
</evidence>
<dbReference type="Gene3D" id="3.20.20.80">
    <property type="entry name" value="Glycosidases"/>
    <property type="match status" value="1"/>
</dbReference>
<evidence type="ECO:0000256" key="6">
    <source>
        <dbReference type="ARBA" id="ARBA00022679"/>
    </source>
</evidence>
<dbReference type="GO" id="GO:0005975">
    <property type="term" value="P:carbohydrate metabolic process"/>
    <property type="evidence" value="ECO:0007669"/>
    <property type="project" value="InterPro"/>
</dbReference>
<dbReference type="PANTHER" id="PTHR32438">
    <property type="entry name" value="4-ALPHA-GLUCANOTRANSFERASE DPE1, CHLOROPLASTIC/AMYLOPLASTIC"/>
    <property type="match status" value="1"/>
</dbReference>
<comment type="catalytic activity">
    <reaction evidence="1 10">
        <text>Transfers a segment of a (1-&gt;4)-alpha-D-glucan to a new position in an acceptor, which may be glucose or a (1-&gt;4)-alpha-D-glucan.</text>
        <dbReference type="EC" id="2.4.1.25"/>
    </reaction>
</comment>
<dbReference type="Proteomes" id="UP000661435">
    <property type="component" value="Unassembled WGS sequence"/>
</dbReference>
<evidence type="ECO:0000256" key="1">
    <source>
        <dbReference type="ARBA" id="ARBA00000439"/>
    </source>
</evidence>
<dbReference type="EMBL" id="JACOPP010000016">
    <property type="protein sequence ID" value="MBC5734361.1"/>
    <property type="molecule type" value="Genomic_DNA"/>
</dbReference>
<comment type="caution">
    <text evidence="11">The sequence shown here is derived from an EMBL/GenBank/DDBJ whole genome shotgun (WGS) entry which is preliminary data.</text>
</comment>
<evidence type="ECO:0000256" key="3">
    <source>
        <dbReference type="ARBA" id="ARBA00012560"/>
    </source>
</evidence>
<dbReference type="NCBIfam" id="TIGR00217">
    <property type="entry name" value="malQ"/>
    <property type="match status" value="1"/>
</dbReference>